<gene>
    <name evidence="2" type="ORF">DJ69_06655</name>
</gene>
<dbReference type="InterPro" id="IPR017437">
    <property type="entry name" value="ATP-NAD_kinase_PpnK-typ_C"/>
</dbReference>
<keyword evidence="2" id="KW-0808">Transferase</keyword>
<reference evidence="2 3" key="1">
    <citation type="journal article" date="2014" name="Front. Microbiol.">
        <title>Population and genomic analysis of the genus Halorubrum.</title>
        <authorList>
            <person name="Fullmer M.S."/>
            <person name="Soucy S.M."/>
            <person name="Swithers K.S."/>
            <person name="Makkay A.M."/>
            <person name="Wheeler R."/>
            <person name="Ventosa A."/>
            <person name="Gogarten J.P."/>
            <person name="Papke R.T."/>
        </authorList>
    </citation>
    <scope>NUCLEOTIDE SEQUENCE [LARGE SCALE GENOMIC DNA]</scope>
    <source>
        <strain evidence="2 3">C49</strain>
    </source>
</reference>
<evidence type="ECO:0000256" key="1">
    <source>
        <dbReference type="SAM" id="MobiDB-lite"/>
    </source>
</evidence>
<comment type="caution">
    <text evidence="2">The sequence shown here is derived from an EMBL/GenBank/DDBJ whole genome shotgun (WGS) entry which is preliminary data.</text>
</comment>
<accession>A0A2G1WK44</accession>
<proteinExistence type="predicted"/>
<feature type="compositionally biased region" description="Basic and acidic residues" evidence="1">
    <location>
        <begin position="257"/>
        <end position="270"/>
    </location>
</feature>
<dbReference type="OrthoDB" id="170401at2157"/>
<dbReference type="AlphaFoldDB" id="A0A2G1WK44"/>
<feature type="region of interest" description="Disordered" evidence="1">
    <location>
        <begin position="26"/>
        <end position="52"/>
    </location>
</feature>
<evidence type="ECO:0000313" key="2">
    <source>
        <dbReference type="EMBL" id="PHQ39368.1"/>
    </source>
</evidence>
<dbReference type="GO" id="GO:0003951">
    <property type="term" value="F:NAD+ kinase activity"/>
    <property type="evidence" value="ECO:0007669"/>
    <property type="project" value="InterPro"/>
</dbReference>
<protein>
    <submittedName>
        <fullName evidence="2">ATP-NAD kinase</fullName>
    </submittedName>
</protein>
<sequence length="270" mass="28196">MEPSERRVAVVGDDDRASELRDAVRNAGGRLAEPADPIDEAEADTGPAAVGGERPDATLVVAVGDAAVRDAVVAAPRGTVIPVADRRLGFDRDGAVAALRQLLDGSETDDVVNRVTHPVLAVDDGAGTPVRTAFDVTVVTDEPARISEFAVEFARGREESIRADGVVVATPLGSDGYANAAGGPLVEPGGGLAVAPIAPFSTRTDAWITAERVRLTVEREGEPIALVVDGERRGAVEPHRPIEIEAVDRVAFATPKGGRERADRKHSNNS</sequence>
<feature type="region of interest" description="Disordered" evidence="1">
    <location>
        <begin position="251"/>
        <end position="270"/>
    </location>
</feature>
<dbReference type="SUPFAM" id="SSF111331">
    <property type="entry name" value="NAD kinase/diacylglycerol kinase-like"/>
    <property type="match status" value="1"/>
</dbReference>
<dbReference type="EMBL" id="NHOA01000042">
    <property type="protein sequence ID" value="PHQ39368.1"/>
    <property type="molecule type" value="Genomic_DNA"/>
</dbReference>
<dbReference type="GO" id="GO:0019674">
    <property type="term" value="P:NAD+ metabolic process"/>
    <property type="evidence" value="ECO:0007669"/>
    <property type="project" value="InterPro"/>
</dbReference>
<dbReference type="RefSeq" id="WP_099254906.1">
    <property type="nucleotide sequence ID" value="NZ_NHOA01000042.1"/>
</dbReference>
<organism evidence="2 3">
    <name type="scientific">Halorubrum persicum</name>
    <dbReference type="NCBI Taxonomy" id="1383844"/>
    <lineage>
        <taxon>Archaea</taxon>
        <taxon>Methanobacteriati</taxon>
        <taxon>Methanobacteriota</taxon>
        <taxon>Stenosarchaea group</taxon>
        <taxon>Halobacteria</taxon>
        <taxon>Halobacteriales</taxon>
        <taxon>Haloferacaceae</taxon>
        <taxon>Halorubrum</taxon>
    </lineage>
</organism>
<dbReference type="InterPro" id="IPR016064">
    <property type="entry name" value="NAD/diacylglycerol_kinase_sf"/>
</dbReference>
<evidence type="ECO:0000313" key="3">
    <source>
        <dbReference type="Proteomes" id="UP000222824"/>
    </source>
</evidence>
<name>A0A2G1WK44_9EURY</name>
<dbReference type="Pfam" id="PF20143">
    <property type="entry name" value="NAD_kinase_C"/>
    <property type="match status" value="1"/>
</dbReference>
<dbReference type="Gene3D" id="2.60.200.30">
    <property type="entry name" value="Probable inorganic polyphosphate/atp-NAD kinase, domain 2"/>
    <property type="match status" value="1"/>
</dbReference>
<keyword evidence="2" id="KW-0418">Kinase</keyword>
<dbReference type="Proteomes" id="UP000222824">
    <property type="component" value="Unassembled WGS sequence"/>
</dbReference>
<keyword evidence="3" id="KW-1185">Reference proteome</keyword>